<keyword evidence="3" id="KW-1185">Reference proteome</keyword>
<dbReference type="AlphaFoldDB" id="A0AAW9QA05"/>
<sequence>MNSAFELAVGSVIGRNHLQVGKNNQDAYHTLRSEFGTIAVVCDGCGSGKHSEVGAKIGAKLTVQAIAAQLNRQATKGEDEIGESFWLTVQADLLLQLRNMLEAIGGLSGDIRKDSQAESAFFSIINDYFLFTIVGVLITPKESITFAIGDGAIALNGEISEFSFPNNAPPYLAYGLYRPDLVPFQLHHHLATENLNSVLIGTDGVSDLIQAESKLLPNGKEVVGNIAQFWQQDRYFSNPDMLHRRLALMNHEVTKPDWQNQRLVKSAGLLPDDTTLVAIRRSKAKILSERL</sequence>
<organism evidence="2 3">
    <name type="scientific">Tumidithrix elongata BACA0141</name>
    <dbReference type="NCBI Taxonomy" id="2716417"/>
    <lineage>
        <taxon>Bacteria</taxon>
        <taxon>Bacillati</taxon>
        <taxon>Cyanobacteriota</taxon>
        <taxon>Cyanophyceae</taxon>
        <taxon>Pseudanabaenales</taxon>
        <taxon>Pseudanabaenaceae</taxon>
        <taxon>Tumidithrix</taxon>
        <taxon>Tumidithrix elongata</taxon>
    </lineage>
</organism>
<comment type="caution">
    <text evidence="2">The sequence shown here is derived from an EMBL/GenBank/DDBJ whole genome shotgun (WGS) entry which is preliminary data.</text>
</comment>
<evidence type="ECO:0000259" key="1">
    <source>
        <dbReference type="Pfam" id="PF13672"/>
    </source>
</evidence>
<dbReference type="Proteomes" id="UP001333818">
    <property type="component" value="Unassembled WGS sequence"/>
</dbReference>
<dbReference type="EMBL" id="JAZBJZ010000127">
    <property type="protein sequence ID" value="MEE3719346.1"/>
    <property type="molecule type" value="Genomic_DNA"/>
</dbReference>
<evidence type="ECO:0000313" key="2">
    <source>
        <dbReference type="EMBL" id="MEE3719346.1"/>
    </source>
</evidence>
<proteinExistence type="predicted"/>
<dbReference type="SUPFAM" id="SSF81606">
    <property type="entry name" value="PP2C-like"/>
    <property type="match status" value="1"/>
</dbReference>
<protein>
    <submittedName>
        <fullName evidence="2">Protein phosphatase 2C domain-containing protein</fullName>
    </submittedName>
</protein>
<feature type="domain" description="PPM-type phosphatase" evidence="1">
    <location>
        <begin position="13"/>
        <end position="223"/>
    </location>
</feature>
<gene>
    <name evidence="2" type="ORF">V2H45_21615</name>
</gene>
<dbReference type="InterPro" id="IPR001932">
    <property type="entry name" value="PPM-type_phosphatase-like_dom"/>
</dbReference>
<dbReference type="RefSeq" id="WP_330485782.1">
    <property type="nucleotide sequence ID" value="NZ_JAZBJZ010000127.1"/>
</dbReference>
<evidence type="ECO:0000313" key="3">
    <source>
        <dbReference type="Proteomes" id="UP001333818"/>
    </source>
</evidence>
<dbReference type="InterPro" id="IPR036457">
    <property type="entry name" value="PPM-type-like_dom_sf"/>
</dbReference>
<reference evidence="2" key="1">
    <citation type="submission" date="2024-01" db="EMBL/GenBank/DDBJ databases">
        <title>Bank of Algae and Cyanobacteria of the Azores (BACA) strain genomes.</title>
        <authorList>
            <person name="Luz R."/>
            <person name="Cordeiro R."/>
            <person name="Fonseca A."/>
            <person name="Goncalves V."/>
        </authorList>
    </citation>
    <scope>NUCLEOTIDE SEQUENCE</scope>
    <source>
        <strain evidence="2">BACA0141</strain>
    </source>
</reference>
<dbReference type="Gene3D" id="3.60.40.10">
    <property type="entry name" value="PPM-type phosphatase domain"/>
    <property type="match status" value="1"/>
</dbReference>
<name>A0AAW9QA05_9CYAN</name>
<dbReference type="Pfam" id="PF13672">
    <property type="entry name" value="PP2C_2"/>
    <property type="match status" value="1"/>
</dbReference>
<accession>A0AAW9QA05</accession>